<comment type="subcellular location">
    <subcellularLocation>
        <location evidence="1">Mitochondrion</location>
    </subcellularLocation>
</comment>
<dbReference type="PANTHER" id="PTHR23354">
    <property type="entry name" value="NUCLEOLAR PROTEIN 7/ESTROGEN RECEPTOR COACTIVATOR-RELATED"/>
    <property type="match status" value="1"/>
</dbReference>
<gene>
    <name evidence="7" type="ORF">E4U60_005942</name>
</gene>
<dbReference type="AlphaFoldDB" id="A0A9P7M793"/>
<comment type="function">
    <text evidence="4">May be involved in protection from oxidative damage.</text>
</comment>
<evidence type="ECO:0000256" key="4">
    <source>
        <dbReference type="ARBA" id="ARBA00037112"/>
    </source>
</evidence>
<reference evidence="7 8" key="1">
    <citation type="journal article" date="2020" name="bioRxiv">
        <title>Whole genome comparisons of ergot fungi reveals the divergence and evolution of species within the genus Claviceps are the result of varying mechanisms driving genome evolution and host range expansion.</title>
        <authorList>
            <person name="Wyka S.A."/>
            <person name="Mondo S.J."/>
            <person name="Liu M."/>
            <person name="Dettman J."/>
            <person name="Nalam V."/>
            <person name="Broders K.D."/>
        </authorList>
    </citation>
    <scope>NUCLEOTIDE SEQUENCE [LARGE SCALE GENOMIC DNA]</scope>
    <source>
        <strain evidence="7 8">CCC 1485</strain>
    </source>
</reference>
<keyword evidence="3" id="KW-0496">Mitochondrion</keyword>
<comment type="caution">
    <text evidence="7">The sequence shown here is derived from an EMBL/GenBank/DDBJ whole genome shotgun (WGS) entry which is preliminary data.</text>
</comment>
<evidence type="ECO:0000313" key="7">
    <source>
        <dbReference type="EMBL" id="KAG5931613.1"/>
    </source>
</evidence>
<dbReference type="OrthoDB" id="26679at2759"/>
<protein>
    <recommendedName>
        <fullName evidence="5">Oxidation resistance protein 1</fullName>
    </recommendedName>
</protein>
<evidence type="ECO:0000256" key="5">
    <source>
        <dbReference type="ARBA" id="ARBA00040604"/>
    </source>
</evidence>
<dbReference type="Pfam" id="PF07534">
    <property type="entry name" value="TLD"/>
    <property type="match status" value="2"/>
</dbReference>
<dbReference type="GO" id="GO:0006979">
    <property type="term" value="P:response to oxidative stress"/>
    <property type="evidence" value="ECO:0007669"/>
    <property type="project" value="TreeGrafter"/>
</dbReference>
<dbReference type="Proteomes" id="UP000706124">
    <property type="component" value="Unassembled WGS sequence"/>
</dbReference>
<feature type="domain" description="TLDc" evidence="6">
    <location>
        <begin position="74"/>
        <end position="278"/>
    </location>
</feature>
<sequence length="279" mass="30185">MWTGLIRRFSAEESKVCGECETGSDDNDQVRDGVNGVFAPTGLRAGRASPFRPPPFEPLVLHGHCGSTPSCPSGLLTAAVAEEIRTMIPERLRIAEDWRLIYSLEQDGASLATLYHKCRVFEGHRAGFVLVVKDQDGGTFGAYLSEHPRPSPSYFGNGECFLWKASMLASLPLPPSADTTRLTRSTTLASQPSLESKAPTPVECIRFKAFPYSGLNDCYINCEAGYLSVGSGGGHYGLWLDDSLDVGHSSQCDTFGNEPLSDAGEKFNVIGVEVWILGT</sequence>
<accession>A0A9P7M793</accession>
<evidence type="ECO:0000313" key="8">
    <source>
        <dbReference type="Proteomes" id="UP000706124"/>
    </source>
</evidence>
<dbReference type="InterPro" id="IPR006571">
    <property type="entry name" value="TLDc_dom"/>
</dbReference>
<dbReference type="SMART" id="SM00584">
    <property type="entry name" value="TLDc"/>
    <property type="match status" value="1"/>
</dbReference>
<evidence type="ECO:0000256" key="3">
    <source>
        <dbReference type="ARBA" id="ARBA00023128"/>
    </source>
</evidence>
<evidence type="ECO:0000256" key="2">
    <source>
        <dbReference type="ARBA" id="ARBA00009540"/>
    </source>
</evidence>
<comment type="similarity">
    <text evidence="2">Belongs to the OXR1 family.</text>
</comment>
<organism evidence="7 8">
    <name type="scientific">Claviceps pazoutovae</name>
    <dbReference type="NCBI Taxonomy" id="1649127"/>
    <lineage>
        <taxon>Eukaryota</taxon>
        <taxon>Fungi</taxon>
        <taxon>Dikarya</taxon>
        <taxon>Ascomycota</taxon>
        <taxon>Pezizomycotina</taxon>
        <taxon>Sordariomycetes</taxon>
        <taxon>Hypocreomycetidae</taxon>
        <taxon>Hypocreales</taxon>
        <taxon>Clavicipitaceae</taxon>
        <taxon>Claviceps</taxon>
    </lineage>
</organism>
<dbReference type="EMBL" id="SRPO01000546">
    <property type="protein sequence ID" value="KAG5931613.1"/>
    <property type="molecule type" value="Genomic_DNA"/>
</dbReference>
<dbReference type="PANTHER" id="PTHR23354:SF62">
    <property type="entry name" value="MUSTARD, ISOFORM V"/>
    <property type="match status" value="1"/>
</dbReference>
<evidence type="ECO:0000256" key="1">
    <source>
        <dbReference type="ARBA" id="ARBA00004173"/>
    </source>
</evidence>
<proteinExistence type="inferred from homology"/>
<dbReference type="PROSITE" id="PS51886">
    <property type="entry name" value="TLDC"/>
    <property type="match status" value="1"/>
</dbReference>
<dbReference type="GO" id="GO:0005634">
    <property type="term" value="C:nucleus"/>
    <property type="evidence" value="ECO:0007669"/>
    <property type="project" value="TreeGrafter"/>
</dbReference>
<keyword evidence="8" id="KW-1185">Reference proteome</keyword>
<dbReference type="GO" id="GO:0005739">
    <property type="term" value="C:mitochondrion"/>
    <property type="evidence" value="ECO:0007669"/>
    <property type="project" value="UniProtKB-SubCell"/>
</dbReference>
<name>A0A9P7M793_9HYPO</name>
<evidence type="ECO:0000259" key="6">
    <source>
        <dbReference type="PROSITE" id="PS51886"/>
    </source>
</evidence>